<reference evidence="4 5" key="1">
    <citation type="journal article" date="2014" name="Genome Biol. Evol.">
        <title>Comparative genomics and transcriptomics analyses reveal divergent lifestyle features of nematode endoparasitic fungus Hirsutella minnesotensis.</title>
        <authorList>
            <person name="Lai Y."/>
            <person name="Liu K."/>
            <person name="Zhang X."/>
            <person name="Zhang X."/>
            <person name="Li K."/>
            <person name="Wang N."/>
            <person name="Shu C."/>
            <person name="Wu Y."/>
            <person name="Wang C."/>
            <person name="Bushley K.E."/>
            <person name="Xiang M."/>
            <person name="Liu X."/>
        </authorList>
    </citation>
    <scope>NUCLEOTIDE SEQUENCE [LARGE SCALE GENOMIC DNA]</scope>
    <source>
        <strain evidence="4 5">3608</strain>
    </source>
</reference>
<dbReference type="Gene3D" id="3.40.50.300">
    <property type="entry name" value="P-loop containing nucleotide triphosphate hydrolases"/>
    <property type="match status" value="1"/>
</dbReference>
<dbReference type="Pfam" id="PF25000">
    <property type="entry name" value="DUF7779"/>
    <property type="match status" value="1"/>
</dbReference>
<dbReference type="GO" id="GO:0043531">
    <property type="term" value="F:ADP binding"/>
    <property type="evidence" value="ECO:0007669"/>
    <property type="project" value="InterPro"/>
</dbReference>
<proteinExistence type="predicted"/>
<evidence type="ECO:0000313" key="4">
    <source>
        <dbReference type="EMBL" id="KJZ70126.1"/>
    </source>
</evidence>
<accession>A0A0F7ZG20</accession>
<keyword evidence="2" id="KW-1133">Transmembrane helix</keyword>
<organism evidence="4 5">
    <name type="scientific">Hirsutella minnesotensis 3608</name>
    <dbReference type="NCBI Taxonomy" id="1043627"/>
    <lineage>
        <taxon>Eukaryota</taxon>
        <taxon>Fungi</taxon>
        <taxon>Dikarya</taxon>
        <taxon>Ascomycota</taxon>
        <taxon>Pezizomycotina</taxon>
        <taxon>Sordariomycetes</taxon>
        <taxon>Hypocreomycetidae</taxon>
        <taxon>Hypocreales</taxon>
        <taxon>Ophiocordycipitaceae</taxon>
        <taxon>Hirsutella</taxon>
    </lineage>
</organism>
<evidence type="ECO:0000259" key="3">
    <source>
        <dbReference type="Pfam" id="PF25000"/>
    </source>
</evidence>
<dbReference type="InterPro" id="IPR029058">
    <property type="entry name" value="AB_hydrolase_fold"/>
</dbReference>
<dbReference type="SUPFAM" id="SSF53474">
    <property type="entry name" value="alpha/beta-Hydrolases"/>
    <property type="match status" value="1"/>
</dbReference>
<dbReference type="SUPFAM" id="SSF52540">
    <property type="entry name" value="P-loop containing nucleoside triphosphate hydrolases"/>
    <property type="match status" value="1"/>
</dbReference>
<feature type="domain" description="DUF7779" evidence="3">
    <location>
        <begin position="718"/>
        <end position="797"/>
    </location>
</feature>
<evidence type="ECO:0000256" key="1">
    <source>
        <dbReference type="SAM" id="MobiDB-lite"/>
    </source>
</evidence>
<dbReference type="InterPro" id="IPR053137">
    <property type="entry name" value="NLR-like"/>
</dbReference>
<dbReference type="InterPro" id="IPR027417">
    <property type="entry name" value="P-loop_NTPase"/>
</dbReference>
<evidence type="ECO:0000313" key="5">
    <source>
        <dbReference type="Proteomes" id="UP000054481"/>
    </source>
</evidence>
<sequence length="924" mass="103012">MSLMDSSQLFLLGLAVIILAFFLRNHWLGRHKAWTPRPAPIERMLAKTPKTFRVRGVPLDWDSGRLQIFLQEGESIPTVKSLAREIHSRSSSGTVIYRDLPAALSPNLTKPRTLCLPKPPEMHTTRPKSLTLDADFLGMTTLFAPPEDDHKVDVIAISGLGGHAFGSFKDRGGEHMWLRDALPYDLRSEDTDRPMARLMTFGYDSAVAESQSMQNLEDLATAFHNSILPLASSSQIKPILFIAHSLGGLIVKQMLISLARSENEDDQKIVQAVYGIVFFGVPHDGMDISSLLPMVGEGPNMFLVQSISQINSQILSIQQRDFHAVLGAEGKSEIVCFYETLQSPTAKKDENGNWAMTGPPAVLVTKPSATHCRPWEDGPEHMCAVARSHSEMVKFGPNDPEYDKACERLRGLARRAVEGKRRQRAAKTKYLVPYKKKRELVGRSQILAELKQRLGFGQRRRSEVRSTVSLYGLGGVGKTQIALAFVYWLQETCPETSIFWVHASNADRFRQSFAQIAAECRIPGHDDTKLDELTLVKQWLARKENGNWLMVIDNADDAQLFFGRQLRYHTSKASFNDEKLAQHIPECSHGAVLVTTRNKQAAVKLGKSARVMEIPRMDEWESIELLRVWLKEDDRDGHPNTPSELSALSSRLEHLPLALVQAAAFIEINGISVPKYLSLLSESDQSVVDLLSEDSIERDSEALQAVAQTWMVSFRQIQDQDPLASSLLSLMSIFDWQGIPISFLSHYSAQERNGGPKSTVDFTKSLGVLKAFSLVSEQKGDSLDMHRLVQLVTRKWLINNDMMNQFGREALLTVSDIYPYGEFENRTACSMYLPHASAVLKAEIGKSDNVIRAKASLLHKVASYLAFEGKWNDAEKLNAKAVTTRMRVLGEEHPGPVGGGREAGCAGDGDSQGEARDRSFRHAD</sequence>
<dbReference type="PANTHER" id="PTHR46082">
    <property type="entry name" value="ATP/GTP-BINDING PROTEIN-RELATED"/>
    <property type="match status" value="1"/>
</dbReference>
<name>A0A0F7ZG20_9HYPO</name>
<dbReference type="OrthoDB" id="1658288at2759"/>
<keyword evidence="5" id="KW-1185">Reference proteome</keyword>
<dbReference type="Proteomes" id="UP000054481">
    <property type="component" value="Unassembled WGS sequence"/>
</dbReference>
<keyword evidence="2" id="KW-0472">Membrane</keyword>
<dbReference type="AlphaFoldDB" id="A0A0F7ZG20"/>
<dbReference type="PANTHER" id="PTHR46082:SF6">
    <property type="entry name" value="AAA+ ATPASE DOMAIN-CONTAINING PROTEIN-RELATED"/>
    <property type="match status" value="1"/>
</dbReference>
<dbReference type="Gene3D" id="3.40.50.1820">
    <property type="entry name" value="alpha/beta hydrolase"/>
    <property type="match status" value="1"/>
</dbReference>
<feature type="transmembrane region" description="Helical" evidence="2">
    <location>
        <begin position="6"/>
        <end position="23"/>
    </location>
</feature>
<dbReference type="InterPro" id="IPR056681">
    <property type="entry name" value="DUF7779"/>
</dbReference>
<feature type="compositionally biased region" description="Basic and acidic residues" evidence="1">
    <location>
        <begin position="913"/>
        <end position="924"/>
    </location>
</feature>
<feature type="region of interest" description="Disordered" evidence="1">
    <location>
        <begin position="890"/>
        <end position="924"/>
    </location>
</feature>
<evidence type="ECO:0000256" key="2">
    <source>
        <dbReference type="SAM" id="Phobius"/>
    </source>
</evidence>
<keyword evidence="2" id="KW-0812">Transmembrane</keyword>
<protein>
    <recommendedName>
        <fullName evidence="3">DUF7779 domain-containing protein</fullName>
    </recommendedName>
</protein>
<gene>
    <name evidence="4" type="ORF">HIM_10496</name>
</gene>
<dbReference type="EMBL" id="KQ030647">
    <property type="protein sequence ID" value="KJZ70126.1"/>
    <property type="molecule type" value="Genomic_DNA"/>
</dbReference>